<feature type="transmembrane region" description="Helical" evidence="7">
    <location>
        <begin position="163"/>
        <end position="186"/>
    </location>
</feature>
<sequence length="369" mass="39890">MAVTVVPPAPPAPPATDVARARAPRGPLVRSPLVRYLLVRLALIVPTVLILVTVVFFFMRVIGDPITASQGGRLSADQLAERKAAAGFDRPILQQYAEYLGGLVRGDFGTALTDRREISEVLVTNGAATLELTMWALLVAFAIGLPLGRLAARYRDRLPDVSIRLFAVLVYAAPVFFVGLLLKLLFSATLGWLPASGRASASVEIALTNVTPKTNIMIVDAILYGDPGYILNVLEHAILPALALGLLTAGVFIRLIRINLLETMRTDYVTAARARGVSERVVVRKHAFRNAMVPVVTVMGMQIAMMLGGAILTETTFEWQGLGYVLSRYLLARDFVAVQGIVTAIAVVVAFSSFLIDVVNALVDPRVRY</sequence>
<dbReference type="PANTHER" id="PTHR43163:SF6">
    <property type="entry name" value="DIPEPTIDE TRANSPORT SYSTEM PERMEASE PROTEIN DPPB-RELATED"/>
    <property type="match status" value="1"/>
</dbReference>
<evidence type="ECO:0000256" key="7">
    <source>
        <dbReference type="RuleBase" id="RU363032"/>
    </source>
</evidence>
<keyword evidence="6 7" id="KW-0472">Membrane</keyword>
<dbReference type="RefSeq" id="WP_130100655.1">
    <property type="nucleotide sequence ID" value="NZ_SDWW01000001.1"/>
</dbReference>
<keyword evidence="2 7" id="KW-0813">Transport</keyword>
<evidence type="ECO:0000259" key="9">
    <source>
        <dbReference type="PROSITE" id="PS50928"/>
    </source>
</evidence>
<dbReference type="SUPFAM" id="SSF161098">
    <property type="entry name" value="MetI-like"/>
    <property type="match status" value="1"/>
</dbReference>
<dbReference type="GO" id="GO:0055085">
    <property type="term" value="P:transmembrane transport"/>
    <property type="evidence" value="ECO:0007669"/>
    <property type="project" value="InterPro"/>
</dbReference>
<comment type="subcellular location">
    <subcellularLocation>
        <location evidence="1 7">Cell membrane</location>
        <topology evidence="1 7">Multi-pass membrane protein</topology>
    </subcellularLocation>
</comment>
<dbReference type="GO" id="GO:0005886">
    <property type="term" value="C:plasma membrane"/>
    <property type="evidence" value="ECO:0007669"/>
    <property type="project" value="UniProtKB-SubCell"/>
</dbReference>
<evidence type="ECO:0000256" key="1">
    <source>
        <dbReference type="ARBA" id="ARBA00004651"/>
    </source>
</evidence>
<reference evidence="10 11" key="1">
    <citation type="submission" date="2019-01" db="EMBL/GenBank/DDBJ databases">
        <title>Novel species of Cellulomonas.</title>
        <authorList>
            <person name="Liu Q."/>
            <person name="Xin Y.-H."/>
        </authorList>
    </citation>
    <scope>NUCLEOTIDE SEQUENCE [LARGE SCALE GENOMIC DNA]</scope>
    <source>
        <strain evidence="10 11">HLT2-17</strain>
    </source>
</reference>
<dbReference type="Pfam" id="PF00528">
    <property type="entry name" value="BPD_transp_1"/>
    <property type="match status" value="1"/>
</dbReference>
<keyword evidence="3" id="KW-1003">Cell membrane</keyword>
<feature type="transmembrane region" description="Helical" evidence="7">
    <location>
        <begin position="291"/>
        <end position="312"/>
    </location>
</feature>
<organism evidence="10 11">
    <name type="scientific">Pengzhenrongella frigida</name>
    <dbReference type="NCBI Taxonomy" id="1259133"/>
    <lineage>
        <taxon>Bacteria</taxon>
        <taxon>Bacillati</taxon>
        <taxon>Actinomycetota</taxon>
        <taxon>Actinomycetes</taxon>
        <taxon>Micrococcales</taxon>
        <taxon>Pengzhenrongella</taxon>
    </lineage>
</organism>
<keyword evidence="11" id="KW-1185">Reference proteome</keyword>
<protein>
    <submittedName>
        <fullName evidence="10">ABC transporter permease</fullName>
    </submittedName>
</protein>
<evidence type="ECO:0000256" key="8">
    <source>
        <dbReference type="SAM" id="MobiDB-lite"/>
    </source>
</evidence>
<dbReference type="AlphaFoldDB" id="A0A4Q5N450"/>
<dbReference type="EMBL" id="SDWW01000001">
    <property type="protein sequence ID" value="RYV52956.1"/>
    <property type="molecule type" value="Genomic_DNA"/>
</dbReference>
<evidence type="ECO:0000256" key="6">
    <source>
        <dbReference type="ARBA" id="ARBA00023136"/>
    </source>
</evidence>
<feature type="transmembrane region" description="Helical" evidence="7">
    <location>
        <begin position="132"/>
        <end position="151"/>
    </location>
</feature>
<evidence type="ECO:0000313" key="11">
    <source>
        <dbReference type="Proteomes" id="UP000293764"/>
    </source>
</evidence>
<evidence type="ECO:0000256" key="2">
    <source>
        <dbReference type="ARBA" id="ARBA00022448"/>
    </source>
</evidence>
<feature type="region of interest" description="Disordered" evidence="8">
    <location>
        <begin position="1"/>
        <end position="20"/>
    </location>
</feature>
<evidence type="ECO:0000313" key="10">
    <source>
        <dbReference type="EMBL" id="RYV52956.1"/>
    </source>
</evidence>
<keyword evidence="5 7" id="KW-1133">Transmembrane helix</keyword>
<dbReference type="PANTHER" id="PTHR43163">
    <property type="entry name" value="DIPEPTIDE TRANSPORT SYSTEM PERMEASE PROTEIN DPPB-RELATED"/>
    <property type="match status" value="1"/>
</dbReference>
<dbReference type="InterPro" id="IPR000515">
    <property type="entry name" value="MetI-like"/>
</dbReference>
<proteinExistence type="inferred from homology"/>
<dbReference type="Proteomes" id="UP000293764">
    <property type="component" value="Unassembled WGS sequence"/>
</dbReference>
<feature type="transmembrane region" description="Helical" evidence="7">
    <location>
        <begin position="336"/>
        <end position="363"/>
    </location>
</feature>
<comment type="similarity">
    <text evidence="7">Belongs to the binding-protein-dependent transport system permease family.</text>
</comment>
<evidence type="ECO:0000256" key="3">
    <source>
        <dbReference type="ARBA" id="ARBA00022475"/>
    </source>
</evidence>
<dbReference type="InterPro" id="IPR045621">
    <property type="entry name" value="BPD_transp_1_N"/>
</dbReference>
<name>A0A4Q5N450_9MICO</name>
<evidence type="ECO:0000256" key="5">
    <source>
        <dbReference type="ARBA" id="ARBA00022989"/>
    </source>
</evidence>
<dbReference type="InterPro" id="IPR035906">
    <property type="entry name" value="MetI-like_sf"/>
</dbReference>
<dbReference type="Pfam" id="PF19300">
    <property type="entry name" value="BPD_transp_1_N"/>
    <property type="match status" value="1"/>
</dbReference>
<gene>
    <name evidence="10" type="ORF">EUA98_00225</name>
</gene>
<feature type="transmembrane region" description="Helical" evidence="7">
    <location>
        <begin position="237"/>
        <end position="256"/>
    </location>
</feature>
<accession>A0A4Q5N450</accession>
<dbReference type="PROSITE" id="PS50928">
    <property type="entry name" value="ABC_TM1"/>
    <property type="match status" value="1"/>
</dbReference>
<dbReference type="Gene3D" id="1.10.3720.10">
    <property type="entry name" value="MetI-like"/>
    <property type="match status" value="1"/>
</dbReference>
<dbReference type="CDD" id="cd06261">
    <property type="entry name" value="TM_PBP2"/>
    <property type="match status" value="1"/>
</dbReference>
<feature type="domain" description="ABC transmembrane type-1" evidence="9">
    <location>
        <begin position="126"/>
        <end position="360"/>
    </location>
</feature>
<keyword evidence="4 7" id="KW-0812">Transmembrane</keyword>
<evidence type="ECO:0000256" key="4">
    <source>
        <dbReference type="ARBA" id="ARBA00022692"/>
    </source>
</evidence>
<feature type="transmembrane region" description="Helical" evidence="7">
    <location>
        <begin position="37"/>
        <end position="59"/>
    </location>
</feature>
<comment type="caution">
    <text evidence="10">The sequence shown here is derived from an EMBL/GenBank/DDBJ whole genome shotgun (WGS) entry which is preliminary data.</text>
</comment>
<dbReference type="OrthoDB" id="9778910at2"/>